<protein>
    <submittedName>
        <fullName evidence="1">Uncharacterized protein</fullName>
    </submittedName>
</protein>
<keyword evidence="2" id="KW-1185">Reference proteome</keyword>
<reference evidence="1" key="1">
    <citation type="submission" date="2021-03" db="EMBL/GenBank/DDBJ databases">
        <authorList>
            <person name="Tagirdzhanova G."/>
        </authorList>
    </citation>
    <scope>NUCLEOTIDE SEQUENCE</scope>
</reference>
<dbReference type="GO" id="GO:0005737">
    <property type="term" value="C:cytoplasm"/>
    <property type="evidence" value="ECO:0007669"/>
    <property type="project" value="TreeGrafter"/>
</dbReference>
<comment type="caution">
    <text evidence="1">The sequence shown here is derived from an EMBL/GenBank/DDBJ whole genome shotgun (WGS) entry which is preliminary data.</text>
</comment>
<evidence type="ECO:0000313" key="1">
    <source>
        <dbReference type="EMBL" id="CAF9924902.1"/>
    </source>
</evidence>
<dbReference type="EMBL" id="CAJPDQ010000022">
    <property type="protein sequence ID" value="CAF9924902.1"/>
    <property type="molecule type" value="Genomic_DNA"/>
</dbReference>
<sequence>MTKEETDDTNSVRRTYSWDEVGRILSKSEGADSKIERLKMKTDTSGNTGGIKRITPFADPADYKITWNDWPYGSLEADVKHLIVWLKKHLESDSETGRLLEPERQVVQNFVDQMFLASMTERGLAKDNLRWYKNGFDLQSVNAIDHFHILVKGVQDVLLKQWTGEEEPVV</sequence>
<dbReference type="Proteomes" id="UP000664169">
    <property type="component" value="Unassembled WGS sequence"/>
</dbReference>
<dbReference type="InterPro" id="IPR022036">
    <property type="entry name" value="DUF3605"/>
</dbReference>
<organism evidence="1 2">
    <name type="scientific">Gomphillus americanus</name>
    <dbReference type="NCBI Taxonomy" id="1940652"/>
    <lineage>
        <taxon>Eukaryota</taxon>
        <taxon>Fungi</taxon>
        <taxon>Dikarya</taxon>
        <taxon>Ascomycota</taxon>
        <taxon>Pezizomycotina</taxon>
        <taxon>Lecanoromycetes</taxon>
        <taxon>OSLEUM clade</taxon>
        <taxon>Ostropomycetidae</taxon>
        <taxon>Ostropales</taxon>
        <taxon>Graphidaceae</taxon>
        <taxon>Gomphilloideae</taxon>
        <taxon>Gomphillus</taxon>
    </lineage>
</organism>
<accession>A0A8H3FLA4</accession>
<proteinExistence type="predicted"/>
<dbReference type="PANTHER" id="PTHR35020:SF2">
    <property type="entry name" value="N-ACETYLGLUCOSAMINE-INDUCED PROTEIN 1"/>
    <property type="match status" value="1"/>
</dbReference>
<dbReference type="GO" id="GO:0006044">
    <property type="term" value="P:N-acetylglucosamine metabolic process"/>
    <property type="evidence" value="ECO:0007669"/>
    <property type="project" value="TreeGrafter"/>
</dbReference>
<evidence type="ECO:0000313" key="2">
    <source>
        <dbReference type="Proteomes" id="UP000664169"/>
    </source>
</evidence>
<dbReference type="AlphaFoldDB" id="A0A8H3FLA4"/>
<name>A0A8H3FLA4_9LECA</name>
<dbReference type="OrthoDB" id="10053431at2759"/>
<dbReference type="Pfam" id="PF12239">
    <property type="entry name" value="DUF3605"/>
    <property type="match status" value="1"/>
</dbReference>
<dbReference type="PANTHER" id="PTHR35020">
    <property type="entry name" value="N-ACETYLGLUCOSAMINE-INDUCED PROTEIN 1"/>
    <property type="match status" value="1"/>
</dbReference>
<gene>
    <name evidence="1" type="ORF">GOMPHAMPRED_003762</name>
</gene>